<dbReference type="SUPFAM" id="SSF53756">
    <property type="entry name" value="UDP-Glycosyltransferase/glycogen phosphorylase"/>
    <property type="match status" value="1"/>
</dbReference>
<dbReference type="STRING" id="338966.Ppro_2914"/>
<dbReference type="PANTHER" id="PTHR46660:SF2">
    <property type="entry name" value="GLYCOSYLTRANSFERASE 1 DOMAIN-CONTAINING PROTEIN 1"/>
    <property type="match status" value="1"/>
</dbReference>
<proteinExistence type="predicted"/>
<gene>
    <name evidence="1" type="ordered locus">Ppro_2914</name>
</gene>
<dbReference type="Proteomes" id="UP000006732">
    <property type="component" value="Chromosome"/>
</dbReference>
<dbReference type="CDD" id="cd03801">
    <property type="entry name" value="GT4_PimA-like"/>
    <property type="match status" value="1"/>
</dbReference>
<evidence type="ECO:0000313" key="1">
    <source>
        <dbReference type="EMBL" id="ABL00512.1"/>
    </source>
</evidence>
<organism evidence="1 2">
    <name type="scientific">Pelobacter propionicus (strain DSM 2379 / NBRC 103807 / OttBd1)</name>
    <dbReference type="NCBI Taxonomy" id="338966"/>
    <lineage>
        <taxon>Bacteria</taxon>
        <taxon>Pseudomonadati</taxon>
        <taxon>Thermodesulfobacteriota</taxon>
        <taxon>Desulfuromonadia</taxon>
        <taxon>Desulfuromonadales</taxon>
        <taxon>Desulfuromonadaceae</taxon>
        <taxon>Pelobacter</taxon>
    </lineage>
</organism>
<dbReference type="InterPro" id="IPR052622">
    <property type="entry name" value="Glycosyltransferase_G1"/>
</dbReference>
<dbReference type="KEGG" id="ppd:Ppro_2914"/>
<protein>
    <submittedName>
        <fullName evidence="1">Glycosyl transferase, group 1</fullName>
    </submittedName>
</protein>
<dbReference type="PANTHER" id="PTHR46660">
    <property type="match status" value="1"/>
</dbReference>
<dbReference type="Gene3D" id="3.40.50.2000">
    <property type="entry name" value="Glycogen Phosphorylase B"/>
    <property type="match status" value="2"/>
</dbReference>
<sequence>MRVALICPYSIGPVRGNITTVRRITAHLPEAGVLADMLPLDRLTLAEQQALLDRQRPLLLHAFHAFHSGPVAQELARCLGIPYLITITGSDLFDPLLRDAPATRRAMAGAASITCFDPLMARRLVEFFPDVAGRIAVIPQGVQPLPVSEPLCRAADEFVAFLPAALRPVKGVVAALDALAPLAEEFPSLRLVLAGGALDPEYARIVGERAACLAWVRLLGDIPWQRMGALFTAADLVLNCSHFEGGMANSLLEAMSMARPVLARDVSGNRSLIRHGRTGWLYGSDDEMRTLVRELLADPAVGNRMGELGRSYVLKRCSPFREARRYARVYGRVLGGAPPLRE</sequence>
<dbReference type="HOGENOM" id="CLU_009583_7_0_7"/>
<evidence type="ECO:0000313" key="2">
    <source>
        <dbReference type="Proteomes" id="UP000006732"/>
    </source>
</evidence>
<name>A1AT41_PELPD</name>
<dbReference type="GO" id="GO:0016740">
    <property type="term" value="F:transferase activity"/>
    <property type="evidence" value="ECO:0007669"/>
    <property type="project" value="UniProtKB-KW"/>
</dbReference>
<dbReference type="CAZy" id="GT4">
    <property type="family name" value="Glycosyltransferase Family 4"/>
</dbReference>
<keyword evidence="2" id="KW-1185">Reference proteome</keyword>
<dbReference type="Pfam" id="PF13692">
    <property type="entry name" value="Glyco_trans_1_4"/>
    <property type="match status" value="1"/>
</dbReference>
<keyword evidence="1" id="KW-0808">Transferase</keyword>
<accession>A1AT41</accession>
<dbReference type="EMBL" id="CP000482">
    <property type="protein sequence ID" value="ABL00512.1"/>
    <property type="molecule type" value="Genomic_DNA"/>
</dbReference>
<reference evidence="1 2" key="1">
    <citation type="submission" date="2006-10" db="EMBL/GenBank/DDBJ databases">
        <title>Complete sequence of chromosome of Pelobacter propionicus DSM 2379.</title>
        <authorList>
            <consortium name="US DOE Joint Genome Institute"/>
            <person name="Copeland A."/>
            <person name="Lucas S."/>
            <person name="Lapidus A."/>
            <person name="Barry K."/>
            <person name="Detter J.C."/>
            <person name="Glavina del Rio T."/>
            <person name="Hammon N."/>
            <person name="Israni S."/>
            <person name="Dalin E."/>
            <person name="Tice H."/>
            <person name="Pitluck S."/>
            <person name="Saunders E."/>
            <person name="Brettin T."/>
            <person name="Bruce D."/>
            <person name="Han C."/>
            <person name="Tapia R."/>
            <person name="Schmutz J."/>
            <person name="Larimer F."/>
            <person name="Land M."/>
            <person name="Hauser L."/>
            <person name="Kyrpides N."/>
            <person name="Kim E."/>
            <person name="Lovley D."/>
            <person name="Richardson P."/>
        </authorList>
    </citation>
    <scope>NUCLEOTIDE SEQUENCE [LARGE SCALE GENOMIC DNA]</scope>
    <source>
        <strain evidence="2">DSM 2379 / NBRC 103807 / OttBd1</strain>
    </source>
</reference>
<dbReference type="NCBIfam" id="NF038229">
    <property type="entry name" value="Glyco4_Geo_Pelo"/>
    <property type="match status" value="1"/>
</dbReference>
<dbReference type="AlphaFoldDB" id="A1AT41"/>
<dbReference type="eggNOG" id="COG0438">
    <property type="taxonomic scope" value="Bacteria"/>
</dbReference>